<dbReference type="Proteomes" id="UP001159428">
    <property type="component" value="Unassembled WGS sequence"/>
</dbReference>
<feature type="compositionally biased region" description="Polar residues" evidence="1">
    <location>
        <begin position="27"/>
        <end position="38"/>
    </location>
</feature>
<accession>A0AAU9W829</accession>
<dbReference type="EMBL" id="CALNXJ010000009">
    <property type="protein sequence ID" value="CAH3104956.1"/>
    <property type="molecule type" value="Genomic_DNA"/>
</dbReference>
<reference evidence="2 3" key="1">
    <citation type="submission" date="2022-05" db="EMBL/GenBank/DDBJ databases">
        <authorList>
            <consortium name="Genoscope - CEA"/>
            <person name="William W."/>
        </authorList>
    </citation>
    <scope>NUCLEOTIDE SEQUENCE [LARGE SCALE GENOMIC DNA]</scope>
</reference>
<organism evidence="2 3">
    <name type="scientific">Pocillopora meandrina</name>
    <dbReference type="NCBI Taxonomy" id="46732"/>
    <lineage>
        <taxon>Eukaryota</taxon>
        <taxon>Metazoa</taxon>
        <taxon>Cnidaria</taxon>
        <taxon>Anthozoa</taxon>
        <taxon>Hexacorallia</taxon>
        <taxon>Scleractinia</taxon>
        <taxon>Astrocoeniina</taxon>
        <taxon>Pocilloporidae</taxon>
        <taxon>Pocillopora</taxon>
    </lineage>
</organism>
<proteinExistence type="predicted"/>
<sequence>MSYNNDFEDILGDDREFFSAVRGDFEGNTSDESNSSHTDGSESESDRNCSGSDCSDDEDPEVWHEDMWQMMNLCQNQSDASSTQTLITLFQWFIYFLLFWQATCKISDNGLERLLHFMFQFLHVMGINCISE</sequence>
<comment type="caution">
    <text evidence="2">The sequence shown here is derived from an EMBL/GenBank/DDBJ whole genome shotgun (WGS) entry which is preliminary data.</text>
</comment>
<protein>
    <submittedName>
        <fullName evidence="2">Uncharacterized protein</fullName>
    </submittedName>
</protein>
<dbReference type="AlphaFoldDB" id="A0AAU9W829"/>
<name>A0AAU9W829_9CNID</name>
<evidence type="ECO:0000256" key="1">
    <source>
        <dbReference type="SAM" id="MobiDB-lite"/>
    </source>
</evidence>
<evidence type="ECO:0000313" key="2">
    <source>
        <dbReference type="EMBL" id="CAH3104956.1"/>
    </source>
</evidence>
<evidence type="ECO:0000313" key="3">
    <source>
        <dbReference type="Proteomes" id="UP001159428"/>
    </source>
</evidence>
<keyword evidence="3" id="KW-1185">Reference proteome</keyword>
<feature type="region of interest" description="Disordered" evidence="1">
    <location>
        <begin position="24"/>
        <end position="60"/>
    </location>
</feature>
<gene>
    <name evidence="2" type="ORF">PMEA_00034963</name>
</gene>